<organism evidence="1 2">
    <name type="scientific">Micromonospora eburnea</name>
    <dbReference type="NCBI Taxonomy" id="227316"/>
    <lineage>
        <taxon>Bacteria</taxon>
        <taxon>Bacillati</taxon>
        <taxon>Actinomycetota</taxon>
        <taxon>Actinomycetes</taxon>
        <taxon>Micromonosporales</taxon>
        <taxon>Micromonosporaceae</taxon>
        <taxon>Micromonospora</taxon>
    </lineage>
</organism>
<evidence type="ECO:0000313" key="1">
    <source>
        <dbReference type="EMBL" id="SCL54375.1"/>
    </source>
</evidence>
<proteinExistence type="predicted"/>
<dbReference type="AlphaFoldDB" id="A0A1C6UJW1"/>
<name>A0A1C6UJW1_9ACTN</name>
<evidence type="ECO:0008006" key="3">
    <source>
        <dbReference type="Google" id="ProtNLM"/>
    </source>
</evidence>
<evidence type="ECO:0000313" key="2">
    <source>
        <dbReference type="Proteomes" id="UP000199696"/>
    </source>
</evidence>
<dbReference type="Proteomes" id="UP000199696">
    <property type="component" value="Unassembled WGS sequence"/>
</dbReference>
<sequence length="193" mass="21916">MAEINLVPRDRTTFEDFSRFARDRGWQLDQRSVRAARGEESPEFLWRTDNGSTVRLIQSAPLDLSYVVVAGDERDRLADEVRERFPAFSWPEIIERLSEARSDEERIAAFRLVAATESADYDPTVYGAVRTGLDDSDPLVLLAALGAAFYLRWRQFEPLVRRVSESPQVSENVRVTAGNLLGLTLWDRGHEGS</sequence>
<keyword evidence="2" id="KW-1185">Reference proteome</keyword>
<protein>
    <recommendedName>
        <fullName evidence="3">HEAT repeat-containing protein</fullName>
    </recommendedName>
</protein>
<accession>A0A1C6UJW1</accession>
<gene>
    <name evidence="1" type="ORF">GA0070604_2983</name>
</gene>
<reference evidence="2" key="1">
    <citation type="submission" date="2016-06" db="EMBL/GenBank/DDBJ databases">
        <authorList>
            <person name="Varghese N."/>
            <person name="Submissions Spin"/>
        </authorList>
    </citation>
    <scope>NUCLEOTIDE SEQUENCE [LARGE SCALE GENOMIC DNA]</scope>
    <source>
        <strain evidence="2">DSM 44814</strain>
    </source>
</reference>
<dbReference type="EMBL" id="FMHY01000002">
    <property type="protein sequence ID" value="SCL54375.1"/>
    <property type="molecule type" value="Genomic_DNA"/>
</dbReference>
<dbReference type="STRING" id="227316.GA0070604_2983"/>